<name>A0ACC0V9M1_9HYPO</name>
<accession>A0ACC0V9M1</accession>
<evidence type="ECO:0000313" key="1">
    <source>
        <dbReference type="EMBL" id="KAI9902587.1"/>
    </source>
</evidence>
<sequence length="565" mass="62295">MDWVYDYQVCDVQREPTKVFKYSTSETKHSTTVVRVEPGNESKESSVSVATLVDDEDWEIWFNKEHPPTDGSSSGLVLVMFRLLGEKPDTPATTGKVDADEWLKTAAGPPSPPPPFPPHDKGRPPIWEGGQRALRTLPVTSERFVRVAAKFHVHKSIVRTVSRADVPAISADEVLMADEEGKKWPSYVYSCRSSNAWKGDLALAATHFPHCGMTFAVMFGCTAAIEADVVRRLASVSKSASAHASRHPALLPGMFVELERRRHGDVVEAITQQLEQRIYEVESRPEQVEALSAAEKARRIEARKEAWLNTAYLKSQLISWNCLLEGLERHLDELRFDDGVEGAAESCGEEDKAGNEDQEGETGETKAAEPDGACCSEPTTLNGSSPAPQSSGKSDESPEAGSGAAADQGESGKDGMQASVKLLRQTTGKIRSRVRSIIHEYNERIRECAMRVEGMAMATQWAQGETNIEIALSTARESQHMRSIAIVTMLFLPGTFFATIFSMDLFDWTASSGDVVSRYFWIYIVMATLLTFLTLFCWWFFGVRRVAKKKGGGSGTNAAVELQMV</sequence>
<proteinExistence type="predicted"/>
<dbReference type="Proteomes" id="UP001163324">
    <property type="component" value="Chromosome 2"/>
</dbReference>
<evidence type="ECO:0000313" key="2">
    <source>
        <dbReference type="Proteomes" id="UP001163324"/>
    </source>
</evidence>
<comment type="caution">
    <text evidence="1">The sequence shown here is derived from an EMBL/GenBank/DDBJ whole genome shotgun (WGS) entry which is preliminary data.</text>
</comment>
<keyword evidence="2" id="KW-1185">Reference proteome</keyword>
<gene>
    <name evidence="1" type="ORF">N3K66_001939</name>
</gene>
<dbReference type="EMBL" id="CM047941">
    <property type="protein sequence ID" value="KAI9902587.1"/>
    <property type="molecule type" value="Genomic_DNA"/>
</dbReference>
<reference evidence="1" key="1">
    <citation type="submission" date="2022-10" db="EMBL/GenBank/DDBJ databases">
        <title>Complete Genome of Trichothecium roseum strain YXFP-22015, a Plant Pathogen Isolated from Citrus.</title>
        <authorList>
            <person name="Wang Y."/>
            <person name="Zhu L."/>
        </authorList>
    </citation>
    <scope>NUCLEOTIDE SEQUENCE</scope>
    <source>
        <strain evidence="1">YXFP-22015</strain>
    </source>
</reference>
<organism evidence="1 2">
    <name type="scientific">Trichothecium roseum</name>
    <dbReference type="NCBI Taxonomy" id="47278"/>
    <lineage>
        <taxon>Eukaryota</taxon>
        <taxon>Fungi</taxon>
        <taxon>Dikarya</taxon>
        <taxon>Ascomycota</taxon>
        <taxon>Pezizomycotina</taxon>
        <taxon>Sordariomycetes</taxon>
        <taxon>Hypocreomycetidae</taxon>
        <taxon>Hypocreales</taxon>
        <taxon>Hypocreales incertae sedis</taxon>
        <taxon>Trichothecium</taxon>
    </lineage>
</organism>
<protein>
    <submittedName>
        <fullName evidence="1">Uncharacterized protein</fullName>
    </submittedName>
</protein>